<comment type="caution">
    <text evidence="1">The sequence shown here is derived from an EMBL/GenBank/DDBJ whole genome shotgun (WGS) entry which is preliminary data.</text>
</comment>
<dbReference type="AlphaFoldDB" id="A0AA38Z1F0"/>
<dbReference type="SUPFAM" id="SSF50630">
    <property type="entry name" value="Acid proteases"/>
    <property type="match status" value="1"/>
</dbReference>
<evidence type="ECO:0000313" key="2">
    <source>
        <dbReference type="Proteomes" id="UP001168098"/>
    </source>
</evidence>
<dbReference type="Proteomes" id="UP001168098">
    <property type="component" value="Unassembled WGS sequence"/>
</dbReference>
<gene>
    <name evidence="1" type="ORF">PVL29_019684</name>
</gene>
<proteinExistence type="predicted"/>
<dbReference type="CDD" id="cd00303">
    <property type="entry name" value="retropepsin_like"/>
    <property type="match status" value="1"/>
</dbReference>
<dbReference type="Pfam" id="PF08284">
    <property type="entry name" value="RVP_2"/>
    <property type="match status" value="1"/>
</dbReference>
<reference evidence="1 2" key="1">
    <citation type="journal article" date="2023" name="BMC Biotechnol.">
        <title>Vitis rotundifolia cv Carlos genome sequencing.</title>
        <authorList>
            <person name="Huff M."/>
            <person name="Hulse-Kemp A."/>
            <person name="Scheffler B."/>
            <person name="Youngblood R."/>
            <person name="Simpson S."/>
            <person name="Babiker E."/>
            <person name="Staton M."/>
        </authorList>
    </citation>
    <scope>NUCLEOTIDE SEQUENCE [LARGE SCALE GENOMIC DNA]</scope>
    <source>
        <tissue evidence="1">Leaf</tissue>
    </source>
</reference>
<name>A0AA38Z1F0_VITRO</name>
<dbReference type="InterPro" id="IPR021109">
    <property type="entry name" value="Peptidase_aspartic_dom_sf"/>
</dbReference>
<dbReference type="EMBL" id="JARBHA010000015">
    <property type="protein sequence ID" value="KAJ9680432.1"/>
    <property type="molecule type" value="Genomic_DNA"/>
</dbReference>
<keyword evidence="2" id="KW-1185">Reference proteome</keyword>
<protein>
    <submittedName>
        <fullName evidence="1">Uncharacterized protein</fullName>
    </submittedName>
</protein>
<organism evidence="1 2">
    <name type="scientific">Vitis rotundifolia</name>
    <name type="common">Muscadine grape</name>
    <dbReference type="NCBI Taxonomy" id="103349"/>
    <lineage>
        <taxon>Eukaryota</taxon>
        <taxon>Viridiplantae</taxon>
        <taxon>Streptophyta</taxon>
        <taxon>Embryophyta</taxon>
        <taxon>Tracheophyta</taxon>
        <taxon>Spermatophyta</taxon>
        <taxon>Magnoliopsida</taxon>
        <taxon>eudicotyledons</taxon>
        <taxon>Gunneridae</taxon>
        <taxon>Pentapetalae</taxon>
        <taxon>rosids</taxon>
        <taxon>Vitales</taxon>
        <taxon>Vitaceae</taxon>
        <taxon>Viteae</taxon>
        <taxon>Vitis</taxon>
    </lineage>
</organism>
<evidence type="ECO:0000313" key="1">
    <source>
        <dbReference type="EMBL" id="KAJ9680432.1"/>
    </source>
</evidence>
<dbReference type="Gene3D" id="2.40.70.10">
    <property type="entry name" value="Acid Proteases"/>
    <property type="match status" value="1"/>
</dbReference>
<sequence length="106" mass="11623">MNLVARLTSPKTIKLKGEVCGKEVVVLIDPGATHNFISQAVVKQLEIPLNETKGYGVLLGTIVPVKGKGMCRGVQLWLQRVKIVKDFRPLDLGGSDLILGMQWLEN</sequence>
<accession>A0AA38Z1F0</accession>